<keyword evidence="2" id="KW-1185">Reference proteome</keyword>
<protein>
    <submittedName>
        <fullName evidence="1">Uncharacterized protein</fullName>
    </submittedName>
</protein>
<dbReference type="EMBL" id="AP014808">
    <property type="protein sequence ID" value="BAQ56795.1"/>
    <property type="molecule type" value="Genomic_DNA"/>
</dbReference>
<gene>
    <name evidence="1" type="ORF">LBAT_0406</name>
</gene>
<dbReference type="STRING" id="1600.LBAT_0406"/>
<sequence length="65" mass="7889">MEKQLKEVAQIEKLLADPWKVDLQEFWEQSLHNPDPDKRKLYDALHTYVLDKRQTDLINEKHFVL</sequence>
<dbReference type="KEGG" id="lae:LBAT_0406"/>
<reference evidence="1 2" key="1">
    <citation type="submission" date="2015-03" db="EMBL/GenBank/DDBJ databases">
        <title>Complete genome sequence of Lactobacillus acetotolerans NBRC 13120.</title>
        <authorList>
            <person name="Toh H."/>
            <person name="Morita H."/>
            <person name="Fujita N."/>
        </authorList>
    </citation>
    <scope>NUCLEOTIDE SEQUENCE [LARGE SCALE GENOMIC DNA]</scope>
    <source>
        <strain evidence="1 2">NBRC 13120</strain>
    </source>
</reference>
<name>A0A0D6A2R1_9LACO</name>
<accession>A0A0D6A2R1</accession>
<evidence type="ECO:0000313" key="1">
    <source>
        <dbReference type="EMBL" id="BAQ56795.1"/>
    </source>
</evidence>
<dbReference type="OrthoDB" id="2246697at2"/>
<dbReference type="PATRIC" id="fig|1600.4.peg.414"/>
<proteinExistence type="predicted"/>
<organism evidence="1 2">
    <name type="scientific">Lactobacillus acetotolerans</name>
    <dbReference type="NCBI Taxonomy" id="1600"/>
    <lineage>
        <taxon>Bacteria</taxon>
        <taxon>Bacillati</taxon>
        <taxon>Bacillota</taxon>
        <taxon>Bacilli</taxon>
        <taxon>Lactobacillales</taxon>
        <taxon>Lactobacillaceae</taxon>
        <taxon>Lactobacillus</taxon>
    </lineage>
</organism>
<dbReference type="Proteomes" id="UP000035709">
    <property type="component" value="Chromosome"/>
</dbReference>
<dbReference type="AlphaFoldDB" id="A0A0D6A2R1"/>
<dbReference type="RefSeq" id="WP_060459226.1">
    <property type="nucleotide sequence ID" value="NZ_AP014808.1"/>
</dbReference>
<evidence type="ECO:0000313" key="2">
    <source>
        <dbReference type="Proteomes" id="UP000035709"/>
    </source>
</evidence>